<accession>A0A830B8U5</accession>
<evidence type="ECO:0000313" key="3">
    <source>
        <dbReference type="Proteomes" id="UP000653305"/>
    </source>
</evidence>
<sequence length="158" mass="18312">MGLGAPRSIIRPLSRILFVTSHSPAAKKYSTILSSELRHLSAPIRCNLPWMPPFNAFHSLTDTRYPKRRPIDKPRPKRAALKPPGPYAWVQCVSGEPIPPNQPNEGSAKKRNEKKRIKQHRTFIMCICKEWHILCFYAHWWFSIDNAIRLVQKPKNVH</sequence>
<reference evidence="2" key="1">
    <citation type="submission" date="2020-07" db="EMBL/GenBank/DDBJ databases">
        <title>Ethylene signaling mediates host invasion by parasitic plants.</title>
        <authorList>
            <person name="Yoshida S."/>
        </authorList>
    </citation>
    <scope>NUCLEOTIDE SEQUENCE</scope>
    <source>
        <strain evidence="2">Okayama</strain>
    </source>
</reference>
<dbReference type="EMBL" id="BMAC01000065">
    <property type="protein sequence ID" value="GFP83527.1"/>
    <property type="molecule type" value="Genomic_DNA"/>
</dbReference>
<comment type="caution">
    <text evidence="2">The sequence shown here is derived from an EMBL/GenBank/DDBJ whole genome shotgun (WGS) entry which is preliminary data.</text>
</comment>
<gene>
    <name evidence="2" type="ORF">PHJA_000496100</name>
</gene>
<protein>
    <submittedName>
        <fullName evidence="2">Uncharacterized protein</fullName>
    </submittedName>
</protein>
<proteinExistence type="predicted"/>
<organism evidence="2 3">
    <name type="scientific">Phtheirospermum japonicum</name>
    <dbReference type="NCBI Taxonomy" id="374723"/>
    <lineage>
        <taxon>Eukaryota</taxon>
        <taxon>Viridiplantae</taxon>
        <taxon>Streptophyta</taxon>
        <taxon>Embryophyta</taxon>
        <taxon>Tracheophyta</taxon>
        <taxon>Spermatophyta</taxon>
        <taxon>Magnoliopsida</taxon>
        <taxon>eudicotyledons</taxon>
        <taxon>Gunneridae</taxon>
        <taxon>Pentapetalae</taxon>
        <taxon>asterids</taxon>
        <taxon>lamiids</taxon>
        <taxon>Lamiales</taxon>
        <taxon>Orobanchaceae</taxon>
        <taxon>Orobanchaceae incertae sedis</taxon>
        <taxon>Phtheirospermum</taxon>
    </lineage>
</organism>
<name>A0A830B8U5_9LAMI</name>
<evidence type="ECO:0000313" key="2">
    <source>
        <dbReference type="EMBL" id="GFP83527.1"/>
    </source>
</evidence>
<feature type="region of interest" description="Disordered" evidence="1">
    <location>
        <begin position="65"/>
        <end position="86"/>
    </location>
</feature>
<dbReference type="PANTHER" id="PTHR36767:SF1">
    <property type="entry name" value="OS05G0126200 PROTEIN"/>
    <property type="match status" value="1"/>
</dbReference>
<dbReference type="GO" id="GO:0005739">
    <property type="term" value="C:mitochondrion"/>
    <property type="evidence" value="ECO:0007669"/>
    <property type="project" value="TreeGrafter"/>
</dbReference>
<dbReference type="CDD" id="cd23700">
    <property type="entry name" value="At3g51010"/>
    <property type="match status" value="1"/>
</dbReference>
<keyword evidence="3" id="KW-1185">Reference proteome</keyword>
<dbReference type="AlphaFoldDB" id="A0A830B8U5"/>
<dbReference type="OrthoDB" id="1921449at2759"/>
<dbReference type="Proteomes" id="UP000653305">
    <property type="component" value="Unassembled WGS sequence"/>
</dbReference>
<evidence type="ECO:0000256" key="1">
    <source>
        <dbReference type="SAM" id="MobiDB-lite"/>
    </source>
</evidence>
<dbReference type="PANTHER" id="PTHR36767">
    <property type="entry name" value="OS05G0126200 PROTEIN"/>
    <property type="match status" value="1"/>
</dbReference>